<dbReference type="SMART" id="SM00353">
    <property type="entry name" value="HLH"/>
    <property type="match status" value="1"/>
</dbReference>
<evidence type="ECO:0000256" key="2">
    <source>
        <dbReference type="ARBA" id="ARBA00023015"/>
    </source>
</evidence>
<dbReference type="InterPro" id="IPR036638">
    <property type="entry name" value="HLH_DNA-bd_sf"/>
</dbReference>
<evidence type="ECO:0000313" key="8">
    <source>
        <dbReference type="EMBL" id="CAA2995086.1"/>
    </source>
</evidence>
<dbReference type="Gene3D" id="4.10.280.10">
    <property type="entry name" value="Helix-loop-helix DNA-binding domain"/>
    <property type="match status" value="1"/>
</dbReference>
<protein>
    <submittedName>
        <fullName evidence="8">Transcription factor bHLH117</fullName>
    </submittedName>
</protein>
<dbReference type="Pfam" id="PF00010">
    <property type="entry name" value="HLH"/>
    <property type="match status" value="1"/>
</dbReference>
<dbReference type="PANTHER" id="PTHR45914:SF24">
    <property type="entry name" value="BHLH DOMAIN-CONTAINING PROTEIN"/>
    <property type="match status" value="1"/>
</dbReference>
<dbReference type="GO" id="GO:0005634">
    <property type="term" value="C:nucleus"/>
    <property type="evidence" value="ECO:0007669"/>
    <property type="project" value="UniProtKB-SubCell"/>
</dbReference>
<dbReference type="GO" id="GO:0003700">
    <property type="term" value="F:DNA-binding transcription factor activity"/>
    <property type="evidence" value="ECO:0007669"/>
    <property type="project" value="InterPro"/>
</dbReference>
<comment type="caution">
    <text evidence="8">The sequence shown here is derived from an EMBL/GenBank/DDBJ whole genome shotgun (WGS) entry which is preliminary data.</text>
</comment>
<dbReference type="EMBL" id="CACTIH010005489">
    <property type="protein sequence ID" value="CAA2995086.1"/>
    <property type="molecule type" value="Genomic_DNA"/>
</dbReference>
<dbReference type="GO" id="GO:0046983">
    <property type="term" value="F:protein dimerization activity"/>
    <property type="evidence" value="ECO:0007669"/>
    <property type="project" value="InterPro"/>
</dbReference>
<comment type="subcellular location">
    <subcellularLocation>
        <location evidence="1">Nucleus</location>
    </subcellularLocation>
</comment>
<evidence type="ECO:0000256" key="6">
    <source>
        <dbReference type="SAM" id="MobiDB-lite"/>
    </source>
</evidence>
<dbReference type="InterPro" id="IPR011598">
    <property type="entry name" value="bHLH_dom"/>
</dbReference>
<dbReference type="PANTHER" id="PTHR45914">
    <property type="entry name" value="TRANSCRIPTION FACTOR HEC3-RELATED"/>
    <property type="match status" value="1"/>
</dbReference>
<keyword evidence="2" id="KW-0805">Transcription regulation</keyword>
<dbReference type="SUPFAM" id="SSF47459">
    <property type="entry name" value="HLH, helix-loop-helix DNA-binding domain"/>
    <property type="match status" value="1"/>
</dbReference>
<evidence type="ECO:0000259" key="7">
    <source>
        <dbReference type="PROSITE" id="PS50888"/>
    </source>
</evidence>
<name>A0A8S0SQV9_OLEEU</name>
<keyword evidence="3" id="KW-0238">DNA-binding</keyword>
<evidence type="ECO:0000256" key="1">
    <source>
        <dbReference type="ARBA" id="ARBA00004123"/>
    </source>
</evidence>
<dbReference type="AlphaFoldDB" id="A0A8S0SQV9"/>
<gene>
    <name evidence="8" type="ORF">OLEA9_A050303</name>
</gene>
<dbReference type="Gramene" id="OE9A050303T1">
    <property type="protein sequence ID" value="OE9A050303C1"/>
    <property type="gene ID" value="OE9A050303"/>
</dbReference>
<dbReference type="Proteomes" id="UP000594638">
    <property type="component" value="Unassembled WGS sequence"/>
</dbReference>
<organism evidence="8 9">
    <name type="scientific">Olea europaea subsp. europaea</name>
    <dbReference type="NCBI Taxonomy" id="158383"/>
    <lineage>
        <taxon>Eukaryota</taxon>
        <taxon>Viridiplantae</taxon>
        <taxon>Streptophyta</taxon>
        <taxon>Embryophyta</taxon>
        <taxon>Tracheophyta</taxon>
        <taxon>Spermatophyta</taxon>
        <taxon>Magnoliopsida</taxon>
        <taxon>eudicotyledons</taxon>
        <taxon>Gunneridae</taxon>
        <taxon>Pentapetalae</taxon>
        <taxon>asterids</taxon>
        <taxon>lamiids</taxon>
        <taxon>Lamiales</taxon>
        <taxon>Oleaceae</taxon>
        <taxon>Oleeae</taxon>
        <taxon>Olea</taxon>
    </lineage>
</organism>
<dbReference type="PROSITE" id="PS50888">
    <property type="entry name" value="BHLH"/>
    <property type="match status" value="1"/>
</dbReference>
<accession>A0A8S0SQV9</accession>
<evidence type="ECO:0000313" key="9">
    <source>
        <dbReference type="Proteomes" id="UP000594638"/>
    </source>
</evidence>
<feature type="region of interest" description="Disordered" evidence="6">
    <location>
        <begin position="144"/>
        <end position="189"/>
    </location>
</feature>
<feature type="domain" description="BHLH" evidence="7">
    <location>
        <begin position="172"/>
        <end position="221"/>
    </location>
</feature>
<evidence type="ECO:0000256" key="4">
    <source>
        <dbReference type="ARBA" id="ARBA00023163"/>
    </source>
</evidence>
<keyword evidence="4" id="KW-0804">Transcription</keyword>
<keyword evidence="9" id="KW-1185">Reference proteome</keyword>
<evidence type="ECO:0000256" key="3">
    <source>
        <dbReference type="ARBA" id="ARBA00023125"/>
    </source>
</evidence>
<sequence length="310" mass="34617">MEREFQLQTQPIFSGDKASSSAEMAVDEAFFNGVYAGLTFHSLLKQDQTPPPPLPPFLEPSLNYDPNGNGFPATEIQNLKIPKTEQQFFTVNSSVSCEVPQYNFFSNTTPSVAESDVVFPQLPGLLSLELPQYKHFQLAASSSSNSVEPAGSATHSEKSYNQHRFGPYRSPGPVSPSSTLARQRRQRISDKTRCLQKLLPWDKRMDMATMLEETYKYIKFLQAQVSVLQSMPSNTTAAPPRSFGNDENGGVHGGVLGRLNRQQLLEVVVNSPVAQTMLYSKECCIYSVEQLNMLQNMAERNAFFHHMHGI</sequence>
<proteinExistence type="predicted"/>
<keyword evidence="5" id="KW-0539">Nucleus</keyword>
<evidence type="ECO:0000256" key="5">
    <source>
        <dbReference type="ARBA" id="ARBA00023242"/>
    </source>
</evidence>
<reference evidence="8 9" key="1">
    <citation type="submission" date="2019-12" db="EMBL/GenBank/DDBJ databases">
        <authorList>
            <person name="Alioto T."/>
            <person name="Alioto T."/>
            <person name="Gomez Garrido J."/>
        </authorList>
    </citation>
    <scope>NUCLEOTIDE SEQUENCE [LARGE SCALE GENOMIC DNA]</scope>
</reference>
<dbReference type="GO" id="GO:0003677">
    <property type="term" value="F:DNA binding"/>
    <property type="evidence" value="ECO:0007669"/>
    <property type="project" value="UniProtKB-KW"/>
</dbReference>
<dbReference type="OrthoDB" id="1610519at2759"/>
<dbReference type="InterPro" id="IPR045843">
    <property type="entry name" value="IND-like"/>
</dbReference>